<feature type="compositionally biased region" description="Low complexity" evidence="2">
    <location>
        <begin position="263"/>
        <end position="274"/>
    </location>
</feature>
<sequence length="410" mass="45297">MTSRSRRASEVRRQSTSRGPSPTPPASGSRRQSTGTPTRLSLGSSSGRRSNRHSGSLQEVSELLTRTRESLLRASLATTETMSQYEEHTPSRQLSFGSARRDDEGKEEEGEDVTSFAALLEEQDRLRETESRSHTDNEDADYGGDTVEEEEEEENDAEADAGKGTTRRSRPGRLRWTKKEEEALTKGVEAFGVGKWRKILASGMGIFNSRRTNVDLKDKWRGLSKRIDQQRASGDRTPPRPRRRSSIQSPSPAPKRQRQGERSAAAMAKSAMLAVRTHEESQTDYSAELSTQPTQQSDSVVDDSQDLADGQSAVPPTEDEEEDAEEETVELKIGTDDTFPSLLDVTVTTAVGATVSVLKRELANQLLEKTAKPSTVQLVAIRTRRLLGDSERVDACLESDGTVLYLLKDN</sequence>
<name>A0A8K1CJ59_PYTOL</name>
<feature type="compositionally biased region" description="Basic residues" evidence="2">
    <location>
        <begin position="165"/>
        <end position="175"/>
    </location>
</feature>
<proteinExistence type="predicted"/>
<feature type="region of interest" description="Disordered" evidence="2">
    <location>
        <begin position="1"/>
        <end position="62"/>
    </location>
</feature>
<dbReference type="PANTHER" id="PTHR46734:SF1">
    <property type="entry name" value="TELOMERIC REPEAT-BINDING FACTOR 1"/>
    <property type="match status" value="1"/>
</dbReference>
<feature type="compositionally biased region" description="Basic and acidic residues" evidence="2">
    <location>
        <begin position="122"/>
        <end position="137"/>
    </location>
</feature>
<feature type="region of interest" description="Disordered" evidence="2">
    <location>
        <begin position="207"/>
        <end position="324"/>
    </location>
</feature>
<dbReference type="OrthoDB" id="608866at2759"/>
<accession>A0A8K1CJ59</accession>
<dbReference type="InterPro" id="IPR001005">
    <property type="entry name" value="SANT/Myb"/>
</dbReference>
<feature type="domain" description="Myb-like" evidence="3">
    <location>
        <begin position="168"/>
        <end position="224"/>
    </location>
</feature>
<dbReference type="EMBL" id="SPLM01000072">
    <property type="protein sequence ID" value="TMW63413.1"/>
    <property type="molecule type" value="Genomic_DNA"/>
</dbReference>
<feature type="region of interest" description="Disordered" evidence="2">
    <location>
        <begin position="74"/>
        <end position="175"/>
    </location>
</feature>
<evidence type="ECO:0000313" key="5">
    <source>
        <dbReference type="EMBL" id="TMW63413.1"/>
    </source>
</evidence>
<evidence type="ECO:0000256" key="1">
    <source>
        <dbReference type="ARBA" id="ARBA00023242"/>
    </source>
</evidence>
<dbReference type="InterPro" id="IPR017930">
    <property type="entry name" value="Myb_dom"/>
</dbReference>
<dbReference type="Proteomes" id="UP000794436">
    <property type="component" value="Unassembled WGS sequence"/>
</dbReference>
<dbReference type="InterPro" id="IPR052450">
    <property type="entry name" value="TRBD-Containing_Protein"/>
</dbReference>
<feature type="compositionally biased region" description="Low complexity" evidence="2">
    <location>
        <begin position="33"/>
        <end position="62"/>
    </location>
</feature>
<evidence type="ECO:0000259" key="4">
    <source>
        <dbReference type="PROSITE" id="PS51294"/>
    </source>
</evidence>
<dbReference type="InterPro" id="IPR009057">
    <property type="entry name" value="Homeodomain-like_sf"/>
</dbReference>
<keyword evidence="1" id="KW-0539">Nucleus</keyword>
<dbReference type="SMART" id="SM00717">
    <property type="entry name" value="SANT"/>
    <property type="match status" value="1"/>
</dbReference>
<feature type="domain" description="HTH myb-type" evidence="4">
    <location>
        <begin position="173"/>
        <end position="228"/>
    </location>
</feature>
<organism evidence="5 6">
    <name type="scientific">Pythium oligandrum</name>
    <name type="common">Mycoparasitic fungus</name>
    <dbReference type="NCBI Taxonomy" id="41045"/>
    <lineage>
        <taxon>Eukaryota</taxon>
        <taxon>Sar</taxon>
        <taxon>Stramenopiles</taxon>
        <taxon>Oomycota</taxon>
        <taxon>Peronosporomycetes</taxon>
        <taxon>Pythiales</taxon>
        <taxon>Pythiaceae</taxon>
        <taxon>Pythium</taxon>
    </lineage>
</organism>
<dbReference type="PROSITE" id="PS50090">
    <property type="entry name" value="MYB_LIKE"/>
    <property type="match status" value="1"/>
</dbReference>
<dbReference type="Gene3D" id="1.10.246.220">
    <property type="match status" value="1"/>
</dbReference>
<dbReference type="PROSITE" id="PS51294">
    <property type="entry name" value="HTH_MYB"/>
    <property type="match status" value="1"/>
</dbReference>
<comment type="caution">
    <text evidence="5">The sequence shown here is derived from an EMBL/GenBank/DDBJ whole genome shotgun (WGS) entry which is preliminary data.</text>
</comment>
<dbReference type="Pfam" id="PF00249">
    <property type="entry name" value="Myb_DNA-binding"/>
    <property type="match status" value="1"/>
</dbReference>
<feature type="compositionally biased region" description="Basic and acidic residues" evidence="2">
    <location>
        <begin position="212"/>
        <end position="238"/>
    </location>
</feature>
<keyword evidence="6" id="KW-1185">Reference proteome</keyword>
<dbReference type="CDD" id="cd11660">
    <property type="entry name" value="SANT_TRF"/>
    <property type="match status" value="1"/>
</dbReference>
<dbReference type="PANTHER" id="PTHR46734">
    <property type="entry name" value="TELOMERIC REPEAT-BINDING FACTOR 1 TERF1"/>
    <property type="match status" value="1"/>
</dbReference>
<evidence type="ECO:0008006" key="7">
    <source>
        <dbReference type="Google" id="ProtNLM"/>
    </source>
</evidence>
<gene>
    <name evidence="5" type="ORF">Poli38472_002354</name>
</gene>
<reference evidence="5" key="1">
    <citation type="submission" date="2019-03" db="EMBL/GenBank/DDBJ databases">
        <title>Long read genome sequence of the mycoparasitic Pythium oligandrum ATCC 38472 isolated from sugarbeet rhizosphere.</title>
        <authorList>
            <person name="Gaulin E."/>
        </authorList>
    </citation>
    <scope>NUCLEOTIDE SEQUENCE</scope>
    <source>
        <strain evidence="5">ATCC 38472_TT</strain>
    </source>
</reference>
<evidence type="ECO:0000259" key="3">
    <source>
        <dbReference type="PROSITE" id="PS50090"/>
    </source>
</evidence>
<protein>
    <recommendedName>
        <fullName evidence="7">MYB transcription factor</fullName>
    </recommendedName>
</protein>
<feature type="compositionally biased region" description="Acidic residues" evidence="2">
    <location>
        <begin position="138"/>
        <end position="159"/>
    </location>
</feature>
<evidence type="ECO:0000313" key="6">
    <source>
        <dbReference type="Proteomes" id="UP000794436"/>
    </source>
</evidence>
<evidence type="ECO:0000256" key="2">
    <source>
        <dbReference type="SAM" id="MobiDB-lite"/>
    </source>
</evidence>
<feature type="compositionally biased region" description="Polar residues" evidence="2">
    <location>
        <begin position="283"/>
        <end position="294"/>
    </location>
</feature>
<dbReference type="SUPFAM" id="SSF46689">
    <property type="entry name" value="Homeodomain-like"/>
    <property type="match status" value="1"/>
</dbReference>
<dbReference type="AlphaFoldDB" id="A0A8K1CJ59"/>